<dbReference type="Gene3D" id="3.30.470.10">
    <property type="match status" value="1"/>
</dbReference>
<protein>
    <recommendedName>
        <fullName evidence="8">Probable branched-chain-amino-acid aminotransferase</fullName>
        <ecNumber evidence="7">2.6.1.42</ecNumber>
    </recommendedName>
</protein>
<keyword evidence="14" id="KW-0032">Aminotransferase</keyword>
<comment type="similarity">
    <text evidence="6">Belongs to the class-IV pyridoxal-phosphate-dependent aminotransferase family.</text>
</comment>
<evidence type="ECO:0000256" key="12">
    <source>
        <dbReference type="ARBA" id="ARBA00048798"/>
    </source>
</evidence>
<evidence type="ECO:0000256" key="7">
    <source>
        <dbReference type="ARBA" id="ARBA00013053"/>
    </source>
</evidence>
<dbReference type="CDD" id="cd00449">
    <property type="entry name" value="PLPDE_IV"/>
    <property type="match status" value="1"/>
</dbReference>
<dbReference type="GO" id="GO:0004084">
    <property type="term" value="F:branched-chain-amino-acid transaminase activity"/>
    <property type="evidence" value="ECO:0007669"/>
    <property type="project" value="UniProtKB-EC"/>
</dbReference>
<keyword evidence="9" id="KW-0663">Pyridoxal phosphate</keyword>
<evidence type="ECO:0000256" key="8">
    <source>
        <dbReference type="ARBA" id="ARBA00014472"/>
    </source>
</evidence>
<dbReference type="AlphaFoldDB" id="A0A6P1BKQ9"/>
<keyword evidence="10" id="KW-0100">Branched-chain amino acid biosynthesis</keyword>
<comment type="catalytic activity">
    <reaction evidence="12">
        <text>L-isoleucine + 2-oxoglutarate = (S)-3-methyl-2-oxopentanoate + L-glutamate</text>
        <dbReference type="Rhea" id="RHEA:24801"/>
        <dbReference type="ChEBI" id="CHEBI:16810"/>
        <dbReference type="ChEBI" id="CHEBI:29985"/>
        <dbReference type="ChEBI" id="CHEBI:35146"/>
        <dbReference type="ChEBI" id="CHEBI:58045"/>
        <dbReference type="EC" id="2.6.1.42"/>
    </reaction>
</comment>
<evidence type="ECO:0000313" key="15">
    <source>
        <dbReference type="Proteomes" id="UP000468531"/>
    </source>
</evidence>
<evidence type="ECO:0000256" key="6">
    <source>
        <dbReference type="ARBA" id="ARBA00009320"/>
    </source>
</evidence>
<proteinExistence type="inferred from homology"/>
<evidence type="ECO:0000313" key="14">
    <source>
        <dbReference type="EMBL" id="NEU98210.1"/>
    </source>
</evidence>
<comment type="cofactor">
    <cofactor evidence="1">
        <name>pyridoxal 5'-phosphate</name>
        <dbReference type="ChEBI" id="CHEBI:597326"/>
    </cofactor>
</comment>
<gene>
    <name evidence="14" type="ORF">FNJ47_20860</name>
</gene>
<dbReference type="GO" id="GO:0009082">
    <property type="term" value="P:branched-chain amino acid biosynthetic process"/>
    <property type="evidence" value="ECO:0007669"/>
    <property type="project" value="UniProtKB-KW"/>
</dbReference>
<evidence type="ECO:0000256" key="11">
    <source>
        <dbReference type="ARBA" id="ARBA00048212"/>
    </source>
</evidence>
<keyword evidence="14" id="KW-0808">Transferase</keyword>
<dbReference type="Pfam" id="PF01063">
    <property type="entry name" value="Aminotran_4"/>
    <property type="match status" value="1"/>
</dbReference>
<dbReference type="EC" id="2.6.1.42" evidence="7"/>
<accession>A0A6P1BKQ9</accession>
<dbReference type="InterPro" id="IPR043131">
    <property type="entry name" value="BCAT-like_N"/>
</dbReference>
<evidence type="ECO:0000256" key="5">
    <source>
        <dbReference type="ARBA" id="ARBA00005072"/>
    </source>
</evidence>
<evidence type="ECO:0000256" key="9">
    <source>
        <dbReference type="ARBA" id="ARBA00022898"/>
    </source>
</evidence>
<dbReference type="Gene3D" id="3.20.10.10">
    <property type="entry name" value="D-amino Acid Aminotransferase, subunit A, domain 2"/>
    <property type="match status" value="1"/>
</dbReference>
<dbReference type="InterPro" id="IPR001544">
    <property type="entry name" value="Aminotrans_IV"/>
</dbReference>
<comment type="catalytic activity">
    <reaction evidence="11">
        <text>L-valine + 2-oxoglutarate = 3-methyl-2-oxobutanoate + L-glutamate</text>
        <dbReference type="Rhea" id="RHEA:24813"/>
        <dbReference type="ChEBI" id="CHEBI:11851"/>
        <dbReference type="ChEBI" id="CHEBI:16810"/>
        <dbReference type="ChEBI" id="CHEBI:29985"/>
        <dbReference type="ChEBI" id="CHEBI:57762"/>
        <dbReference type="EC" id="2.6.1.42"/>
    </reaction>
</comment>
<dbReference type="GO" id="GO:0008652">
    <property type="term" value="P:amino acid biosynthetic process"/>
    <property type="evidence" value="ECO:0007669"/>
    <property type="project" value="UniProtKB-ARBA"/>
</dbReference>
<evidence type="ECO:0000256" key="4">
    <source>
        <dbReference type="ARBA" id="ARBA00004931"/>
    </source>
</evidence>
<dbReference type="FunFam" id="3.20.10.10:FF:000002">
    <property type="entry name" value="D-alanine aminotransferase"/>
    <property type="match status" value="1"/>
</dbReference>
<keyword evidence="10" id="KW-0028">Amino-acid biosynthesis</keyword>
<comment type="catalytic activity">
    <reaction evidence="13">
        <text>L-leucine + 2-oxoglutarate = 4-methyl-2-oxopentanoate + L-glutamate</text>
        <dbReference type="Rhea" id="RHEA:18321"/>
        <dbReference type="ChEBI" id="CHEBI:16810"/>
        <dbReference type="ChEBI" id="CHEBI:17865"/>
        <dbReference type="ChEBI" id="CHEBI:29985"/>
        <dbReference type="ChEBI" id="CHEBI:57427"/>
        <dbReference type="EC" id="2.6.1.42"/>
    </reaction>
</comment>
<evidence type="ECO:0000256" key="13">
    <source>
        <dbReference type="ARBA" id="ARBA00049229"/>
    </source>
</evidence>
<dbReference type="InterPro" id="IPR036038">
    <property type="entry name" value="Aminotransferase-like"/>
</dbReference>
<dbReference type="InterPro" id="IPR050571">
    <property type="entry name" value="Class-IV_PLP-Dep_Aminotrnsfr"/>
</dbReference>
<comment type="pathway">
    <text evidence="4">Amino-acid biosynthesis; L-valine biosynthesis; L-valine from pyruvate: step 4/4.</text>
</comment>
<reference evidence="14 15" key="1">
    <citation type="journal article" date="2020" name="Arch. Microbiol.">
        <title>Bradyrhizobium uaiense sp. nov., a new highly efficient cowpea symbiont.</title>
        <authorList>
            <person name="Cabral Michel D."/>
            <person name="Azarias Guimaraes A."/>
            <person name="Martins da Costa E."/>
            <person name="Soares de Carvalho T."/>
            <person name="Balsanelli E."/>
            <person name="Willems A."/>
            <person name="Maltempi de Souza E."/>
            <person name="de Souza Moreira F.M."/>
        </authorList>
    </citation>
    <scope>NUCLEOTIDE SEQUENCE [LARGE SCALE GENOMIC DNA]</scope>
    <source>
        <strain evidence="14 15">UFLA 03-164</strain>
    </source>
</reference>
<dbReference type="PANTHER" id="PTHR42743">
    <property type="entry name" value="AMINO-ACID AMINOTRANSFERASE"/>
    <property type="match status" value="1"/>
</dbReference>
<evidence type="ECO:0000256" key="10">
    <source>
        <dbReference type="ARBA" id="ARBA00023304"/>
    </source>
</evidence>
<keyword evidence="15" id="KW-1185">Reference proteome</keyword>
<sequence>MLAPEFAYLNGRIIPWDDAKVHVFSPVAKYGIGVFEGIRGYWNEHVQQLYLFRVAEHLERYAFSQKAMRFDRAVSSNALIDSIIHLCRANAFRTTVHIRLMAFIDGAGELAAKGPVGTAITALPRKTTRQSIEGAAAHISSWMRIPDNVMPARIKCNANYHNARLAMMQAQLDGYDVAFLLNSRGKLAEAPAMCVFMVRDGQLITPSGTNDILESITRQTVIQLGREYLGVDTIERDVDRTELILAQEVFYCGTGAEITPVTSVDRMVVGCGQPGPITRQLIDIYRAIATGNNTAHERWRTPVFCNTDYAQDGSS</sequence>
<evidence type="ECO:0000256" key="1">
    <source>
        <dbReference type="ARBA" id="ARBA00001933"/>
    </source>
</evidence>
<dbReference type="Proteomes" id="UP000468531">
    <property type="component" value="Unassembled WGS sequence"/>
</dbReference>
<comment type="caution">
    <text evidence="14">The sequence shown here is derived from an EMBL/GenBank/DDBJ whole genome shotgun (WGS) entry which is preliminary data.</text>
</comment>
<organism evidence="14 15">
    <name type="scientific">Bradyrhizobium uaiense</name>
    <dbReference type="NCBI Taxonomy" id="2594946"/>
    <lineage>
        <taxon>Bacteria</taxon>
        <taxon>Pseudomonadati</taxon>
        <taxon>Pseudomonadota</taxon>
        <taxon>Alphaproteobacteria</taxon>
        <taxon>Hyphomicrobiales</taxon>
        <taxon>Nitrobacteraceae</taxon>
        <taxon>Bradyrhizobium</taxon>
    </lineage>
</organism>
<comment type="pathway">
    <text evidence="3">Amino-acid biosynthesis; L-isoleucine biosynthesis; L-isoleucine from 2-oxobutanoate: step 4/4.</text>
</comment>
<dbReference type="RefSeq" id="WP_163156303.1">
    <property type="nucleotide sequence ID" value="NZ_VKHP01000083.1"/>
</dbReference>
<dbReference type="PANTHER" id="PTHR42743:SF4">
    <property type="entry name" value="BRANCHED-CHAIN-AMINO-ACID AMINOTRANSFERASE-RELATED"/>
    <property type="match status" value="1"/>
</dbReference>
<comment type="function">
    <text evidence="2">Acts on leucine, isoleucine and valine.</text>
</comment>
<dbReference type="InterPro" id="IPR043132">
    <property type="entry name" value="BCAT-like_C"/>
</dbReference>
<evidence type="ECO:0000256" key="3">
    <source>
        <dbReference type="ARBA" id="ARBA00004824"/>
    </source>
</evidence>
<name>A0A6P1BKQ9_9BRAD</name>
<evidence type="ECO:0000256" key="2">
    <source>
        <dbReference type="ARBA" id="ARBA00003109"/>
    </source>
</evidence>
<dbReference type="EMBL" id="VKHP01000083">
    <property type="protein sequence ID" value="NEU98210.1"/>
    <property type="molecule type" value="Genomic_DNA"/>
</dbReference>
<comment type="pathway">
    <text evidence="5">Amino-acid biosynthesis; L-leucine biosynthesis; L-leucine from 3-methyl-2-oxobutanoate: step 4/4.</text>
</comment>
<dbReference type="SUPFAM" id="SSF56752">
    <property type="entry name" value="D-aminoacid aminotransferase-like PLP-dependent enzymes"/>
    <property type="match status" value="1"/>
</dbReference>